<dbReference type="GO" id="GO:0046872">
    <property type="term" value="F:metal ion binding"/>
    <property type="evidence" value="ECO:0007669"/>
    <property type="project" value="UniProtKB-KW"/>
</dbReference>
<comment type="similarity">
    <text evidence="1">Belongs to the HpcH/HpaI aldolase family.</text>
</comment>
<evidence type="ECO:0000256" key="1">
    <source>
        <dbReference type="ARBA" id="ARBA00005568"/>
    </source>
</evidence>
<dbReference type="GO" id="GO:0016832">
    <property type="term" value="F:aldehyde-lyase activity"/>
    <property type="evidence" value="ECO:0007669"/>
    <property type="project" value="TreeGrafter"/>
</dbReference>
<dbReference type="PANTHER" id="PTHR30502:SF0">
    <property type="entry name" value="PHOSPHOENOLPYRUVATE CARBOXYLASE FAMILY PROTEIN"/>
    <property type="match status" value="1"/>
</dbReference>
<dbReference type="GO" id="GO:0005737">
    <property type="term" value="C:cytoplasm"/>
    <property type="evidence" value="ECO:0007669"/>
    <property type="project" value="TreeGrafter"/>
</dbReference>
<keyword evidence="3" id="KW-0456">Lyase</keyword>
<accession>A0A382B5X8</accession>
<evidence type="ECO:0000256" key="3">
    <source>
        <dbReference type="ARBA" id="ARBA00023239"/>
    </source>
</evidence>
<evidence type="ECO:0000256" key="2">
    <source>
        <dbReference type="ARBA" id="ARBA00022723"/>
    </source>
</evidence>
<dbReference type="InterPro" id="IPR005000">
    <property type="entry name" value="Aldolase/citrate-lyase_domain"/>
</dbReference>
<dbReference type="Gene3D" id="3.20.20.60">
    <property type="entry name" value="Phosphoenolpyruvate-binding domains"/>
    <property type="match status" value="1"/>
</dbReference>
<dbReference type="EMBL" id="UINC01028170">
    <property type="protein sequence ID" value="SVB08683.1"/>
    <property type="molecule type" value="Genomic_DNA"/>
</dbReference>
<dbReference type="InterPro" id="IPR040442">
    <property type="entry name" value="Pyrv_kinase-like_dom_sf"/>
</dbReference>
<dbReference type="PANTHER" id="PTHR30502">
    <property type="entry name" value="2-KETO-3-DEOXY-L-RHAMNONATE ALDOLASE"/>
    <property type="match status" value="1"/>
</dbReference>
<feature type="non-terminal residue" evidence="5">
    <location>
        <position position="194"/>
    </location>
</feature>
<protein>
    <recommendedName>
        <fullName evidence="4">HpcH/HpaI aldolase/citrate lyase domain-containing protein</fullName>
    </recommendedName>
</protein>
<gene>
    <name evidence="5" type="ORF">METZ01_LOCUS161537</name>
</gene>
<reference evidence="5" key="1">
    <citation type="submission" date="2018-05" db="EMBL/GenBank/DDBJ databases">
        <authorList>
            <person name="Lanie J.A."/>
            <person name="Ng W.-L."/>
            <person name="Kazmierczak K.M."/>
            <person name="Andrzejewski T.M."/>
            <person name="Davidsen T.M."/>
            <person name="Wayne K.J."/>
            <person name="Tettelin H."/>
            <person name="Glass J.I."/>
            <person name="Rusch D."/>
            <person name="Podicherti R."/>
            <person name="Tsui H.-C.T."/>
            <person name="Winkler M.E."/>
        </authorList>
    </citation>
    <scope>NUCLEOTIDE SEQUENCE</scope>
</reference>
<evidence type="ECO:0000313" key="5">
    <source>
        <dbReference type="EMBL" id="SVB08683.1"/>
    </source>
</evidence>
<dbReference type="InterPro" id="IPR015813">
    <property type="entry name" value="Pyrv/PenolPyrv_kinase-like_dom"/>
</dbReference>
<proteinExistence type="inferred from homology"/>
<organism evidence="5">
    <name type="scientific">marine metagenome</name>
    <dbReference type="NCBI Taxonomy" id="408172"/>
    <lineage>
        <taxon>unclassified sequences</taxon>
        <taxon>metagenomes</taxon>
        <taxon>ecological metagenomes</taxon>
    </lineage>
</organism>
<dbReference type="InterPro" id="IPR050251">
    <property type="entry name" value="HpcH-HpaI_aldolase"/>
</dbReference>
<dbReference type="AlphaFoldDB" id="A0A382B5X8"/>
<feature type="domain" description="HpcH/HpaI aldolase/citrate lyase" evidence="4">
    <location>
        <begin position="27"/>
        <end position="191"/>
    </location>
</feature>
<dbReference type="Pfam" id="PF03328">
    <property type="entry name" value="HpcH_HpaI"/>
    <property type="match status" value="1"/>
</dbReference>
<name>A0A382B5X8_9ZZZZ</name>
<keyword evidence="2" id="KW-0479">Metal-binding</keyword>
<dbReference type="SUPFAM" id="SSF51621">
    <property type="entry name" value="Phosphoenolpyruvate/pyruvate domain"/>
    <property type="match status" value="1"/>
</dbReference>
<sequence>MKNQLKEKLRNGEVTFGISIGTPCLDIVEMTSKMPFDWIWFDAEHAPLNVEILEPMLQVARGGDITPLVRVPWNDMVHIKKALDIGAEGLIIPWVNNREQAEMAVKAAKYPPMGLRGVGPKFINVTGDDLAEYIRTANDEGFVMVQIETTEAVDNLEEILTTPGVDAFLIGPSDLAASMGHLGDMVHPAVQDKI</sequence>
<evidence type="ECO:0000259" key="4">
    <source>
        <dbReference type="Pfam" id="PF03328"/>
    </source>
</evidence>